<accession>A0AAD4BSC8</accession>
<dbReference type="AlphaFoldDB" id="A0AAD4BSC8"/>
<dbReference type="SUPFAM" id="SSF56112">
    <property type="entry name" value="Protein kinase-like (PK-like)"/>
    <property type="match status" value="1"/>
</dbReference>
<proteinExistence type="predicted"/>
<comment type="caution">
    <text evidence="2">The sequence shown here is derived from an EMBL/GenBank/DDBJ whole genome shotgun (WGS) entry which is preliminary data.</text>
</comment>
<protein>
    <submittedName>
        <fullName evidence="2">Uncharacterized protein</fullName>
    </submittedName>
</protein>
<gene>
    <name evidence="2" type="ORF">L210DRAFT_2265242</name>
</gene>
<evidence type="ECO:0000313" key="3">
    <source>
        <dbReference type="Proteomes" id="UP001194468"/>
    </source>
</evidence>
<name>A0AAD4BSC8_BOLED</name>
<reference evidence="2" key="1">
    <citation type="submission" date="2019-10" db="EMBL/GenBank/DDBJ databases">
        <authorList>
            <consortium name="DOE Joint Genome Institute"/>
            <person name="Kuo A."/>
            <person name="Miyauchi S."/>
            <person name="Kiss E."/>
            <person name="Drula E."/>
            <person name="Kohler A."/>
            <person name="Sanchez-Garcia M."/>
            <person name="Andreopoulos B."/>
            <person name="Barry K.W."/>
            <person name="Bonito G."/>
            <person name="Buee M."/>
            <person name="Carver A."/>
            <person name="Chen C."/>
            <person name="Cichocki N."/>
            <person name="Clum A."/>
            <person name="Culley D."/>
            <person name="Crous P.W."/>
            <person name="Fauchery L."/>
            <person name="Girlanda M."/>
            <person name="Hayes R."/>
            <person name="Keri Z."/>
            <person name="LaButti K."/>
            <person name="Lipzen A."/>
            <person name="Lombard V."/>
            <person name="Magnuson J."/>
            <person name="Maillard F."/>
            <person name="Morin E."/>
            <person name="Murat C."/>
            <person name="Nolan M."/>
            <person name="Ohm R."/>
            <person name="Pangilinan J."/>
            <person name="Pereira M."/>
            <person name="Perotto S."/>
            <person name="Peter M."/>
            <person name="Riley R."/>
            <person name="Sitrit Y."/>
            <person name="Stielow B."/>
            <person name="Szollosi G."/>
            <person name="Zifcakova L."/>
            <person name="Stursova M."/>
            <person name="Spatafora J.W."/>
            <person name="Tedersoo L."/>
            <person name="Vaario L.-M."/>
            <person name="Yamada A."/>
            <person name="Yan M."/>
            <person name="Wang P."/>
            <person name="Xu J."/>
            <person name="Bruns T."/>
            <person name="Baldrian P."/>
            <person name="Vilgalys R."/>
            <person name="Henrissat B."/>
            <person name="Grigoriev I.V."/>
            <person name="Hibbett D."/>
            <person name="Nagy L.G."/>
            <person name="Martin F.M."/>
        </authorList>
    </citation>
    <scope>NUCLEOTIDE SEQUENCE</scope>
    <source>
        <strain evidence="2">BED1</strain>
    </source>
</reference>
<dbReference type="Proteomes" id="UP001194468">
    <property type="component" value="Unassembled WGS sequence"/>
</dbReference>
<organism evidence="2 3">
    <name type="scientific">Boletus edulis BED1</name>
    <dbReference type="NCBI Taxonomy" id="1328754"/>
    <lineage>
        <taxon>Eukaryota</taxon>
        <taxon>Fungi</taxon>
        <taxon>Dikarya</taxon>
        <taxon>Basidiomycota</taxon>
        <taxon>Agaricomycotina</taxon>
        <taxon>Agaricomycetes</taxon>
        <taxon>Agaricomycetidae</taxon>
        <taxon>Boletales</taxon>
        <taxon>Boletineae</taxon>
        <taxon>Boletaceae</taxon>
        <taxon>Boletoideae</taxon>
        <taxon>Boletus</taxon>
    </lineage>
</organism>
<dbReference type="Gene3D" id="1.10.510.10">
    <property type="entry name" value="Transferase(Phosphotransferase) domain 1"/>
    <property type="match status" value="1"/>
</dbReference>
<dbReference type="InterPro" id="IPR011009">
    <property type="entry name" value="Kinase-like_dom_sf"/>
</dbReference>
<sequence length="157" mass="17366">MKESKHSAEGSTSRLAVGQLSLVAISQEIGATTSGEALAESDCSQRTRRRQSSDPRTDHLYFLLGSSMVAGLFDGRWTRVVCEGSKGINQAIQVLTGSVPYCATKRLNTEPIDAQTPEVADRYVAFMCRCWSMEPEKRPSMETAVNFIEEEINKLEE</sequence>
<keyword evidence="3" id="KW-1185">Reference proteome</keyword>
<evidence type="ECO:0000256" key="1">
    <source>
        <dbReference type="SAM" id="MobiDB-lite"/>
    </source>
</evidence>
<feature type="region of interest" description="Disordered" evidence="1">
    <location>
        <begin position="33"/>
        <end position="52"/>
    </location>
</feature>
<dbReference type="EMBL" id="WHUW01000016">
    <property type="protein sequence ID" value="KAF8438436.1"/>
    <property type="molecule type" value="Genomic_DNA"/>
</dbReference>
<evidence type="ECO:0000313" key="2">
    <source>
        <dbReference type="EMBL" id="KAF8438436.1"/>
    </source>
</evidence>
<reference evidence="2" key="2">
    <citation type="journal article" date="2020" name="Nat. Commun.">
        <title>Large-scale genome sequencing of mycorrhizal fungi provides insights into the early evolution of symbiotic traits.</title>
        <authorList>
            <person name="Miyauchi S."/>
            <person name="Kiss E."/>
            <person name="Kuo A."/>
            <person name="Drula E."/>
            <person name="Kohler A."/>
            <person name="Sanchez-Garcia M."/>
            <person name="Morin E."/>
            <person name="Andreopoulos B."/>
            <person name="Barry K.W."/>
            <person name="Bonito G."/>
            <person name="Buee M."/>
            <person name="Carver A."/>
            <person name="Chen C."/>
            <person name="Cichocki N."/>
            <person name="Clum A."/>
            <person name="Culley D."/>
            <person name="Crous P.W."/>
            <person name="Fauchery L."/>
            <person name="Girlanda M."/>
            <person name="Hayes R.D."/>
            <person name="Keri Z."/>
            <person name="LaButti K."/>
            <person name="Lipzen A."/>
            <person name="Lombard V."/>
            <person name="Magnuson J."/>
            <person name="Maillard F."/>
            <person name="Murat C."/>
            <person name="Nolan M."/>
            <person name="Ohm R.A."/>
            <person name="Pangilinan J."/>
            <person name="Pereira M.F."/>
            <person name="Perotto S."/>
            <person name="Peter M."/>
            <person name="Pfister S."/>
            <person name="Riley R."/>
            <person name="Sitrit Y."/>
            <person name="Stielow J.B."/>
            <person name="Szollosi G."/>
            <person name="Zifcakova L."/>
            <person name="Stursova M."/>
            <person name="Spatafora J.W."/>
            <person name="Tedersoo L."/>
            <person name="Vaario L.M."/>
            <person name="Yamada A."/>
            <person name="Yan M."/>
            <person name="Wang P."/>
            <person name="Xu J."/>
            <person name="Bruns T."/>
            <person name="Baldrian P."/>
            <person name="Vilgalys R."/>
            <person name="Dunand C."/>
            <person name="Henrissat B."/>
            <person name="Grigoriev I.V."/>
            <person name="Hibbett D."/>
            <person name="Nagy L.G."/>
            <person name="Martin F.M."/>
        </authorList>
    </citation>
    <scope>NUCLEOTIDE SEQUENCE</scope>
    <source>
        <strain evidence="2">BED1</strain>
    </source>
</reference>